<proteinExistence type="predicted"/>
<keyword evidence="4" id="KW-0520">NAD</keyword>
<comment type="caution">
    <text evidence="8">The sequence shown here is derived from an EMBL/GenBank/DDBJ whole genome shotgun (WGS) entry which is preliminary data.</text>
</comment>
<evidence type="ECO:0000313" key="8">
    <source>
        <dbReference type="EMBL" id="OIJ10797.1"/>
    </source>
</evidence>
<dbReference type="AlphaFoldDB" id="A0A1S2LGG2"/>
<dbReference type="RefSeq" id="WP_071310855.1">
    <property type="nucleotide sequence ID" value="NZ_MLQR01000048.1"/>
</dbReference>
<evidence type="ECO:0000313" key="9">
    <source>
        <dbReference type="Proteomes" id="UP000179524"/>
    </source>
</evidence>
<dbReference type="InterPro" id="IPR028161">
    <property type="entry name" value="Met8-like"/>
</dbReference>
<dbReference type="NCBIfam" id="NF005222">
    <property type="entry name" value="PRK06718.1"/>
    <property type="match status" value="1"/>
</dbReference>
<evidence type="ECO:0000256" key="4">
    <source>
        <dbReference type="ARBA" id="ARBA00023027"/>
    </source>
</evidence>
<dbReference type="EC" id="1.3.1.76" evidence="2"/>
<dbReference type="InterPro" id="IPR042518">
    <property type="entry name" value="SirC_C"/>
</dbReference>
<evidence type="ECO:0000256" key="3">
    <source>
        <dbReference type="ARBA" id="ARBA00023002"/>
    </source>
</evidence>
<feature type="domain" description="Siroheme synthase central" evidence="7">
    <location>
        <begin position="118"/>
        <end position="138"/>
    </location>
</feature>
<accession>A0A1S2LGG2</accession>
<dbReference type="PANTHER" id="PTHR35330">
    <property type="entry name" value="SIROHEME BIOSYNTHESIS PROTEIN MET8"/>
    <property type="match status" value="1"/>
</dbReference>
<gene>
    <name evidence="8" type="ORF">BKP37_17195</name>
</gene>
<name>A0A1S2LGG2_9BACI</name>
<sequence length="211" mass="23837">MIDYPVQLNLHNKSVVIVGGGKIAERKLLKLLETGAKITVISPTITNTIKANVAQEIVKWKQKEFFSEDIDDAFLIIAATNSPKINLQVLESCNDQQLINLVDNPVQSNFIVPATITRGKLSISVSTSGASPGLAKKIICEIANQYDSSYESYIDFLAQCRTEVQQKVAEGEMRSKILKELLNHCYYDLTKKGLYEERQRKFQRLFKKYDC</sequence>
<evidence type="ECO:0000256" key="2">
    <source>
        <dbReference type="ARBA" id="ARBA00012400"/>
    </source>
</evidence>
<dbReference type="GO" id="GO:0004325">
    <property type="term" value="F:ferrochelatase activity"/>
    <property type="evidence" value="ECO:0007669"/>
    <property type="project" value="InterPro"/>
</dbReference>
<dbReference type="Pfam" id="PF14824">
    <property type="entry name" value="Sirohm_synth_M"/>
    <property type="match status" value="1"/>
</dbReference>
<reference evidence="8 9" key="1">
    <citation type="submission" date="2016-10" db="EMBL/GenBank/DDBJ databases">
        <title>Draft genome sequences of four alkaliphilic bacteria belonging to the Anaerobacillus genus.</title>
        <authorList>
            <person name="Bassil N.M."/>
            <person name="Lloyd J.R."/>
        </authorList>
    </citation>
    <scope>NUCLEOTIDE SEQUENCE [LARGE SCALE GENOMIC DNA]</scope>
    <source>
        <strain evidence="8 9">DSM 18345</strain>
    </source>
</reference>
<dbReference type="GO" id="GO:0019354">
    <property type="term" value="P:siroheme biosynthetic process"/>
    <property type="evidence" value="ECO:0007669"/>
    <property type="project" value="UniProtKB-UniPathway"/>
</dbReference>
<evidence type="ECO:0000259" key="7">
    <source>
        <dbReference type="Pfam" id="PF14824"/>
    </source>
</evidence>
<dbReference type="PANTHER" id="PTHR35330:SF1">
    <property type="entry name" value="SIROHEME BIOSYNTHESIS PROTEIN MET8"/>
    <property type="match status" value="1"/>
</dbReference>
<evidence type="ECO:0000256" key="5">
    <source>
        <dbReference type="ARBA" id="ARBA00023244"/>
    </source>
</evidence>
<evidence type="ECO:0000256" key="1">
    <source>
        <dbReference type="ARBA" id="ARBA00005010"/>
    </source>
</evidence>
<dbReference type="InterPro" id="IPR006367">
    <property type="entry name" value="Sirohaem_synthase_N"/>
</dbReference>
<protein>
    <recommendedName>
        <fullName evidence="2">precorrin-2 dehydrogenase</fullName>
        <ecNumber evidence="2">1.3.1.76</ecNumber>
    </recommendedName>
</protein>
<dbReference type="SUPFAM" id="SSF75615">
    <property type="entry name" value="Siroheme synthase middle domains-like"/>
    <property type="match status" value="1"/>
</dbReference>
<dbReference type="NCBIfam" id="TIGR01470">
    <property type="entry name" value="cysG_Nterm"/>
    <property type="match status" value="1"/>
</dbReference>
<dbReference type="InterPro" id="IPR036291">
    <property type="entry name" value="NAD(P)-bd_dom_sf"/>
</dbReference>
<dbReference type="Gene3D" id="1.10.8.610">
    <property type="entry name" value="SirC, precorrin-2 dehydrogenase, C-terminal helical domain-like"/>
    <property type="match status" value="1"/>
</dbReference>
<dbReference type="Pfam" id="PF13241">
    <property type="entry name" value="NAD_binding_7"/>
    <property type="match status" value="1"/>
</dbReference>
<keyword evidence="9" id="KW-1185">Reference proteome</keyword>
<dbReference type="EMBL" id="MLQR01000048">
    <property type="protein sequence ID" value="OIJ10797.1"/>
    <property type="molecule type" value="Genomic_DNA"/>
</dbReference>
<comment type="catalytic activity">
    <reaction evidence="6">
        <text>precorrin-2 + NAD(+) = sirohydrochlorin + NADH + 2 H(+)</text>
        <dbReference type="Rhea" id="RHEA:15613"/>
        <dbReference type="ChEBI" id="CHEBI:15378"/>
        <dbReference type="ChEBI" id="CHEBI:57540"/>
        <dbReference type="ChEBI" id="CHEBI:57945"/>
        <dbReference type="ChEBI" id="CHEBI:58351"/>
        <dbReference type="ChEBI" id="CHEBI:58827"/>
        <dbReference type="EC" id="1.3.1.76"/>
    </reaction>
</comment>
<dbReference type="Pfam" id="PF22440">
    <property type="entry name" value="SirC_C"/>
    <property type="match status" value="1"/>
</dbReference>
<dbReference type="UniPathway" id="UPA00262">
    <property type="reaction ID" value="UER00222"/>
</dbReference>
<dbReference type="Gene3D" id="3.40.50.720">
    <property type="entry name" value="NAD(P)-binding Rossmann-like Domain"/>
    <property type="match status" value="1"/>
</dbReference>
<keyword evidence="5" id="KW-0627">Porphyrin biosynthesis</keyword>
<evidence type="ECO:0000256" key="6">
    <source>
        <dbReference type="ARBA" id="ARBA00047561"/>
    </source>
</evidence>
<dbReference type="Proteomes" id="UP000179524">
    <property type="component" value="Unassembled WGS sequence"/>
</dbReference>
<keyword evidence="3" id="KW-0560">Oxidoreductase</keyword>
<dbReference type="SUPFAM" id="SSF51735">
    <property type="entry name" value="NAD(P)-binding Rossmann-fold domains"/>
    <property type="match status" value="1"/>
</dbReference>
<dbReference type="InterPro" id="IPR028281">
    <property type="entry name" value="Sirohaem_synthase_central"/>
</dbReference>
<dbReference type="GO" id="GO:0043115">
    <property type="term" value="F:precorrin-2 dehydrogenase activity"/>
    <property type="evidence" value="ECO:0007669"/>
    <property type="project" value="UniProtKB-EC"/>
</dbReference>
<comment type="pathway">
    <text evidence="1">Porphyrin-containing compound metabolism; siroheme biosynthesis; sirohydrochlorin from precorrin-2: step 1/1.</text>
</comment>
<organism evidence="8 9">
    <name type="scientific">Anaerobacillus alkalilacustris</name>
    <dbReference type="NCBI Taxonomy" id="393763"/>
    <lineage>
        <taxon>Bacteria</taxon>
        <taxon>Bacillati</taxon>
        <taxon>Bacillota</taxon>
        <taxon>Bacilli</taxon>
        <taxon>Bacillales</taxon>
        <taxon>Bacillaceae</taxon>
        <taxon>Anaerobacillus</taxon>
    </lineage>
</organism>